<gene>
    <name evidence="3" type="ORF">D9615_001542</name>
</gene>
<feature type="compositionally biased region" description="Polar residues" evidence="1">
    <location>
        <begin position="295"/>
        <end position="304"/>
    </location>
</feature>
<feature type="region of interest" description="Disordered" evidence="1">
    <location>
        <begin position="98"/>
        <end position="142"/>
    </location>
</feature>
<feature type="region of interest" description="Disordered" evidence="1">
    <location>
        <begin position="243"/>
        <end position="268"/>
    </location>
</feature>
<evidence type="ECO:0000256" key="1">
    <source>
        <dbReference type="SAM" id="MobiDB-lite"/>
    </source>
</evidence>
<dbReference type="Proteomes" id="UP000565441">
    <property type="component" value="Unassembled WGS sequence"/>
</dbReference>
<accession>A0A8H5MA93</accession>
<organism evidence="3 4">
    <name type="scientific">Tricholomella constricta</name>
    <dbReference type="NCBI Taxonomy" id="117010"/>
    <lineage>
        <taxon>Eukaryota</taxon>
        <taxon>Fungi</taxon>
        <taxon>Dikarya</taxon>
        <taxon>Basidiomycota</taxon>
        <taxon>Agaricomycotina</taxon>
        <taxon>Agaricomycetes</taxon>
        <taxon>Agaricomycetidae</taxon>
        <taxon>Agaricales</taxon>
        <taxon>Tricholomatineae</taxon>
        <taxon>Lyophyllaceae</taxon>
        <taxon>Tricholomella</taxon>
    </lineage>
</organism>
<dbReference type="AlphaFoldDB" id="A0A8H5MA93"/>
<keyword evidence="2" id="KW-0812">Transmembrane</keyword>
<name>A0A8H5MA93_9AGAR</name>
<feature type="transmembrane region" description="Helical" evidence="2">
    <location>
        <begin position="168"/>
        <end position="193"/>
    </location>
</feature>
<feature type="compositionally biased region" description="Pro residues" evidence="1">
    <location>
        <begin position="108"/>
        <end position="128"/>
    </location>
</feature>
<feature type="region of interest" description="Disordered" evidence="1">
    <location>
        <begin position="480"/>
        <end position="500"/>
    </location>
</feature>
<evidence type="ECO:0000313" key="4">
    <source>
        <dbReference type="Proteomes" id="UP000565441"/>
    </source>
</evidence>
<evidence type="ECO:0000256" key="2">
    <source>
        <dbReference type="SAM" id="Phobius"/>
    </source>
</evidence>
<feature type="region of interest" description="Disordered" evidence="1">
    <location>
        <begin position="1"/>
        <end position="44"/>
    </location>
</feature>
<feature type="compositionally biased region" description="Low complexity" evidence="1">
    <location>
        <begin position="480"/>
        <end position="494"/>
    </location>
</feature>
<keyword evidence="2" id="KW-1133">Transmembrane helix</keyword>
<evidence type="ECO:0000313" key="3">
    <source>
        <dbReference type="EMBL" id="KAF5386618.1"/>
    </source>
</evidence>
<comment type="caution">
    <text evidence="3">The sequence shown here is derived from an EMBL/GenBank/DDBJ whole genome shotgun (WGS) entry which is preliminary data.</text>
</comment>
<feature type="compositionally biased region" description="Low complexity" evidence="1">
    <location>
        <begin position="312"/>
        <end position="321"/>
    </location>
</feature>
<feature type="compositionally biased region" description="Low complexity" evidence="1">
    <location>
        <begin position="1"/>
        <end position="42"/>
    </location>
</feature>
<sequence>MSESCTSSPTLTSTSEITTQTLSTTSTTSLTTLPPTTTTTSSVQGCPSLPAGITLTTTCTPTTVPITITIPGETETVQVPITIPVDITTTTTTTLWGTSCTTIGNKPPDVPTHEPPPPSSTPTPPPPVITSESVSTQPNGSVTTETVTSTQAVNTIASNDKDNGNPDVAPIVGGAVGGFFGLLAIVALIWFILKRRRRWDDIFEKDDDEIIATGARRAGRFSLDVDVEPKPYQYGLVGHAVAPSAVSPPNSPPMRPSIPPGSTDIHHTRASSLTPLNVPLTASTPLASATTVSSRPSTAGSQQPIYPVAPSQQGYFQQQQQSCPTTDYSRSNSNTHSHSHSSGSFTSPPVSLANWSGGLGPGYNGGTPTTIVGMGMGTTIPDEPTYPNRSGSPTSIQEMQMGRLQVTNAIPLSPASETFEFMQGPSSSAAAAMPVQQRDGKGRIRMSMGIPPLVHLDGGRVVAPEARPSTIANVSATAEAAASSSSGAGASGSAPPAYHE</sequence>
<dbReference type="OrthoDB" id="3263215at2759"/>
<protein>
    <submittedName>
        <fullName evidence="3">Uncharacterized protein</fullName>
    </submittedName>
</protein>
<feature type="compositionally biased region" description="Low complexity" evidence="1">
    <location>
        <begin position="329"/>
        <end position="349"/>
    </location>
</feature>
<feature type="compositionally biased region" description="Pro residues" evidence="1">
    <location>
        <begin position="249"/>
        <end position="259"/>
    </location>
</feature>
<proteinExistence type="predicted"/>
<keyword evidence="4" id="KW-1185">Reference proteome</keyword>
<feature type="region of interest" description="Disordered" evidence="1">
    <location>
        <begin position="287"/>
        <end position="349"/>
    </location>
</feature>
<reference evidence="3 4" key="1">
    <citation type="journal article" date="2020" name="ISME J.">
        <title>Uncovering the hidden diversity of litter-decomposition mechanisms in mushroom-forming fungi.</title>
        <authorList>
            <person name="Floudas D."/>
            <person name="Bentzer J."/>
            <person name="Ahren D."/>
            <person name="Johansson T."/>
            <person name="Persson P."/>
            <person name="Tunlid A."/>
        </authorList>
    </citation>
    <scope>NUCLEOTIDE SEQUENCE [LARGE SCALE GENOMIC DNA]</scope>
    <source>
        <strain evidence="3 4">CBS 661.87</strain>
    </source>
</reference>
<keyword evidence="2" id="KW-0472">Membrane</keyword>
<dbReference type="EMBL" id="JAACJP010000002">
    <property type="protein sequence ID" value="KAF5386618.1"/>
    <property type="molecule type" value="Genomic_DNA"/>
</dbReference>